<feature type="region of interest" description="Disordered" evidence="1">
    <location>
        <begin position="63"/>
        <end position="90"/>
    </location>
</feature>
<sequence length="101" mass="11404">MRGETNNYIRGPALYQRGAGPHIGHGGSAEGFGRRRYDAEVQTPLGVFHFFFLKEQRDRYGPAVHGAAAARPKRRRKGNSEGDQRKRERTVVPLKVITMKL</sequence>
<reference evidence="2" key="1">
    <citation type="journal article" date="2022" name="bioRxiv">
        <title>Sequencing and chromosome-scale assembly of the giantPleurodeles waltlgenome.</title>
        <authorList>
            <person name="Brown T."/>
            <person name="Elewa A."/>
            <person name="Iarovenko S."/>
            <person name="Subramanian E."/>
            <person name="Araus A.J."/>
            <person name="Petzold A."/>
            <person name="Susuki M."/>
            <person name="Suzuki K.-i.T."/>
            <person name="Hayashi T."/>
            <person name="Toyoda A."/>
            <person name="Oliveira C."/>
            <person name="Osipova E."/>
            <person name="Leigh N.D."/>
            <person name="Simon A."/>
            <person name="Yun M.H."/>
        </authorList>
    </citation>
    <scope>NUCLEOTIDE SEQUENCE</scope>
    <source>
        <strain evidence="2">20211129_DDA</strain>
        <tissue evidence="2">Liver</tissue>
    </source>
</reference>
<dbReference type="AlphaFoldDB" id="A0AAV7TDW4"/>
<evidence type="ECO:0000313" key="2">
    <source>
        <dbReference type="EMBL" id="KAJ1174486.1"/>
    </source>
</evidence>
<evidence type="ECO:0000256" key="1">
    <source>
        <dbReference type="SAM" id="MobiDB-lite"/>
    </source>
</evidence>
<comment type="caution">
    <text evidence="2">The sequence shown here is derived from an EMBL/GenBank/DDBJ whole genome shotgun (WGS) entry which is preliminary data.</text>
</comment>
<protein>
    <submittedName>
        <fullName evidence="2">Uncharacterized protein</fullName>
    </submittedName>
</protein>
<proteinExistence type="predicted"/>
<keyword evidence="3" id="KW-1185">Reference proteome</keyword>
<gene>
    <name evidence="2" type="ORF">NDU88_006307</name>
</gene>
<name>A0AAV7TDW4_PLEWA</name>
<feature type="compositionally biased region" description="Gly residues" evidence="1">
    <location>
        <begin position="21"/>
        <end position="30"/>
    </location>
</feature>
<organism evidence="2 3">
    <name type="scientific">Pleurodeles waltl</name>
    <name type="common">Iberian ribbed newt</name>
    <dbReference type="NCBI Taxonomy" id="8319"/>
    <lineage>
        <taxon>Eukaryota</taxon>
        <taxon>Metazoa</taxon>
        <taxon>Chordata</taxon>
        <taxon>Craniata</taxon>
        <taxon>Vertebrata</taxon>
        <taxon>Euteleostomi</taxon>
        <taxon>Amphibia</taxon>
        <taxon>Batrachia</taxon>
        <taxon>Caudata</taxon>
        <taxon>Salamandroidea</taxon>
        <taxon>Salamandridae</taxon>
        <taxon>Pleurodelinae</taxon>
        <taxon>Pleurodeles</taxon>
    </lineage>
</organism>
<feature type="compositionally biased region" description="Basic and acidic residues" evidence="1">
    <location>
        <begin position="78"/>
        <end position="90"/>
    </location>
</feature>
<dbReference type="EMBL" id="JANPWB010000007">
    <property type="protein sequence ID" value="KAJ1174486.1"/>
    <property type="molecule type" value="Genomic_DNA"/>
</dbReference>
<dbReference type="Proteomes" id="UP001066276">
    <property type="component" value="Chromosome 4_1"/>
</dbReference>
<accession>A0AAV7TDW4</accession>
<feature type="region of interest" description="Disordered" evidence="1">
    <location>
        <begin position="1"/>
        <end position="31"/>
    </location>
</feature>
<evidence type="ECO:0000313" key="3">
    <source>
        <dbReference type="Proteomes" id="UP001066276"/>
    </source>
</evidence>